<dbReference type="InterPro" id="IPR036942">
    <property type="entry name" value="Beta-barrel_TonB_sf"/>
</dbReference>
<evidence type="ECO:0000256" key="2">
    <source>
        <dbReference type="ARBA" id="ARBA00023136"/>
    </source>
</evidence>
<comment type="subcellular location">
    <subcellularLocation>
        <location evidence="1">Cell outer membrane</location>
    </subcellularLocation>
</comment>
<dbReference type="PANTHER" id="PTHR40980">
    <property type="entry name" value="PLUG DOMAIN-CONTAINING PROTEIN"/>
    <property type="match status" value="1"/>
</dbReference>
<keyword evidence="5" id="KW-0732">Signal</keyword>
<evidence type="ECO:0000313" key="9">
    <source>
        <dbReference type="Proteomes" id="UP000199534"/>
    </source>
</evidence>
<accession>A0A1I6GUR9</accession>
<dbReference type="OrthoDB" id="8764943at2"/>
<dbReference type="RefSeq" id="WP_092982227.1">
    <property type="nucleotide sequence ID" value="NZ_FOYQ01000002.1"/>
</dbReference>
<dbReference type="SUPFAM" id="SSF56935">
    <property type="entry name" value="Porins"/>
    <property type="match status" value="1"/>
</dbReference>
<evidence type="ECO:0000313" key="8">
    <source>
        <dbReference type="EMBL" id="SFR45841.1"/>
    </source>
</evidence>
<dbReference type="GO" id="GO:0009279">
    <property type="term" value="C:cell outer membrane"/>
    <property type="evidence" value="ECO:0007669"/>
    <property type="project" value="UniProtKB-SubCell"/>
</dbReference>
<dbReference type="Gene3D" id="2.40.170.20">
    <property type="entry name" value="TonB-dependent receptor, beta-barrel domain"/>
    <property type="match status" value="1"/>
</dbReference>
<keyword evidence="3" id="KW-0998">Cell outer membrane</keyword>
<protein>
    <submittedName>
        <fullName evidence="8">Outer membrane receptor proteins, mostly Fe transport</fullName>
    </submittedName>
</protein>
<evidence type="ECO:0000256" key="3">
    <source>
        <dbReference type="ARBA" id="ARBA00023237"/>
    </source>
</evidence>
<keyword evidence="8" id="KW-0675">Receptor</keyword>
<dbReference type="Gene3D" id="2.60.40.1120">
    <property type="entry name" value="Carboxypeptidase-like, regulatory domain"/>
    <property type="match status" value="1"/>
</dbReference>
<reference evidence="8 9" key="1">
    <citation type="submission" date="2016-10" db="EMBL/GenBank/DDBJ databases">
        <authorList>
            <person name="de Groot N.N."/>
        </authorList>
    </citation>
    <scope>NUCLEOTIDE SEQUENCE [LARGE SCALE GENOMIC DNA]</scope>
    <source>
        <strain evidence="8 9">DSM 21019</strain>
    </source>
</reference>
<evidence type="ECO:0000256" key="4">
    <source>
        <dbReference type="SAM" id="MobiDB-lite"/>
    </source>
</evidence>
<dbReference type="EMBL" id="FOYQ01000002">
    <property type="protein sequence ID" value="SFR45841.1"/>
    <property type="molecule type" value="Genomic_DNA"/>
</dbReference>
<proteinExistence type="predicted"/>
<evidence type="ECO:0000259" key="7">
    <source>
        <dbReference type="Pfam" id="PF14905"/>
    </source>
</evidence>
<name>A0A1I6GUR9_9FLAO</name>
<dbReference type="Pfam" id="PF14905">
    <property type="entry name" value="OMP_b-brl_3"/>
    <property type="match status" value="1"/>
</dbReference>
<organism evidence="8 9">
    <name type="scientific">Robiginitalea myxolifaciens</name>
    <dbReference type="NCBI Taxonomy" id="400055"/>
    <lineage>
        <taxon>Bacteria</taxon>
        <taxon>Pseudomonadati</taxon>
        <taxon>Bacteroidota</taxon>
        <taxon>Flavobacteriia</taxon>
        <taxon>Flavobacteriales</taxon>
        <taxon>Flavobacteriaceae</taxon>
        <taxon>Robiginitalea</taxon>
    </lineage>
</organism>
<feature type="compositionally biased region" description="Acidic residues" evidence="4">
    <location>
        <begin position="820"/>
        <end position="830"/>
    </location>
</feature>
<dbReference type="InterPro" id="IPR012910">
    <property type="entry name" value="Plug_dom"/>
</dbReference>
<sequence>MKNILALLLVLSTLSTLAQRPNSGPNNRQGGNITLTGTVLDQETGRPLEFATIVLQKADDPSSVTGGITDLDGKFEVEAPRGTYNIRVEYISYTTYNLENQALTQSRDLGNISLSLNVAQLEAVEVVGERTTVEVRLDKKIYNIGKDLTNSGATISDALNNVPSIDVDVEGAISLRGNGNVRILINGRPSALAGFGSTDALQQLPADAIEKVEVITSPSARYDAEGTAGIINIVLKKEKTLGFNGSINSFIGDPLTGGTTINTNLRNDDFNIFSTIGYRYREGPGNGFFDNTYTSGSFDRITEDRDIQRLDRGFNANVGLEWFLNEQSSITGSFFFRSGNDKDVTSNNTVRFVGTDIDSRTLRTESEKEEDQSYQWSMNYINRFNEDGHQLTADLQIGRDSEDAGADIEERNTFPNNNLIALELEDQREEQKEFLLQADYVLPLGDSQFEAGFRVDLEESFTDYRLDSLNQSTGQFVTNQTLTNEFTFNEDIFATYAQFGDKMGKFSYLLGLRLENTRLRGRLESEFDPSELEEQLGVDVDVNFTKDFLGLFPTVNLIYELGENENVTLGYNRRINRPRGWFINPFPSRSSRTNVFQGNPNLNPAFSNTFDLGYLKRWSKITLSSSIYYQRETGAFERVQESTGQTTTDGIEIIRSIPINLSTNQRIGAEASLLYNPSRKLRLNASFNFFQFDTEGEFNGVDYGAKNTSWFARMGSKVTLPWAIEWQNNIFYRGPNQNAQTETEGIFSMTSAFSKDVLKGNGTITLSIRDVFNSRKRRSFTETEFFTSDSEFQWRVRQSLLSFVYRFNEQKKRGGRGGDGDFEDEGGFSD</sequence>
<feature type="domain" description="TonB-dependent receptor plug" evidence="6">
    <location>
        <begin position="152"/>
        <end position="230"/>
    </location>
</feature>
<feature type="signal peptide" evidence="5">
    <location>
        <begin position="1"/>
        <end position="18"/>
    </location>
</feature>
<dbReference type="InterPro" id="IPR008969">
    <property type="entry name" value="CarboxyPept-like_regulatory"/>
</dbReference>
<keyword evidence="2" id="KW-0472">Membrane</keyword>
<dbReference type="InterPro" id="IPR037066">
    <property type="entry name" value="Plug_dom_sf"/>
</dbReference>
<evidence type="ECO:0000259" key="6">
    <source>
        <dbReference type="Pfam" id="PF07715"/>
    </source>
</evidence>
<dbReference type="Pfam" id="PF07715">
    <property type="entry name" value="Plug"/>
    <property type="match status" value="1"/>
</dbReference>
<feature type="chain" id="PRO_5011682338" evidence="5">
    <location>
        <begin position="19"/>
        <end position="830"/>
    </location>
</feature>
<dbReference type="PANTHER" id="PTHR40980:SF4">
    <property type="entry name" value="TONB-DEPENDENT RECEPTOR-LIKE BETA-BARREL DOMAIN-CONTAINING PROTEIN"/>
    <property type="match status" value="1"/>
</dbReference>
<dbReference type="AlphaFoldDB" id="A0A1I6GUR9"/>
<dbReference type="SUPFAM" id="SSF49464">
    <property type="entry name" value="Carboxypeptidase regulatory domain-like"/>
    <property type="match status" value="1"/>
</dbReference>
<dbReference type="STRING" id="400055.SAMN04490243_1743"/>
<dbReference type="Proteomes" id="UP000199534">
    <property type="component" value="Unassembled WGS sequence"/>
</dbReference>
<evidence type="ECO:0000256" key="1">
    <source>
        <dbReference type="ARBA" id="ARBA00004442"/>
    </source>
</evidence>
<dbReference type="InterPro" id="IPR041700">
    <property type="entry name" value="OMP_b-brl_3"/>
</dbReference>
<dbReference type="Gene3D" id="2.170.130.10">
    <property type="entry name" value="TonB-dependent receptor, plug domain"/>
    <property type="match status" value="1"/>
</dbReference>
<evidence type="ECO:0000256" key="5">
    <source>
        <dbReference type="SAM" id="SignalP"/>
    </source>
</evidence>
<gene>
    <name evidence="8" type="ORF">SAMN04490243_1743</name>
</gene>
<keyword evidence="9" id="KW-1185">Reference proteome</keyword>
<feature type="domain" description="Outer membrane protein beta-barrel" evidence="7">
    <location>
        <begin position="383"/>
        <end position="805"/>
    </location>
</feature>
<feature type="region of interest" description="Disordered" evidence="4">
    <location>
        <begin position="811"/>
        <end position="830"/>
    </location>
</feature>
<dbReference type="Pfam" id="PF13715">
    <property type="entry name" value="CarbopepD_reg_2"/>
    <property type="match status" value="1"/>
</dbReference>